<dbReference type="NCBIfam" id="NF010372">
    <property type="entry name" value="PRK13798.1"/>
    <property type="match status" value="1"/>
</dbReference>
<dbReference type="RefSeq" id="WP_343855672.1">
    <property type="nucleotide sequence ID" value="NZ_BAAAFD010000001.1"/>
</dbReference>
<dbReference type="EMBL" id="BAAAFD010000001">
    <property type="protein sequence ID" value="GAA0852233.1"/>
    <property type="molecule type" value="Genomic_DNA"/>
</dbReference>
<accession>A0ABN1LCD3</accession>
<gene>
    <name evidence="8" type="primary">uraD</name>
    <name evidence="8" type="ORF">GCM10009114_01620</name>
</gene>
<dbReference type="Proteomes" id="UP001500359">
    <property type="component" value="Unassembled WGS sequence"/>
</dbReference>
<evidence type="ECO:0000256" key="3">
    <source>
        <dbReference type="ARBA" id="ARBA00012257"/>
    </source>
</evidence>
<dbReference type="PANTHER" id="PTHR43466">
    <property type="entry name" value="2-OXO-4-HYDROXY-4-CARBOXY-5-UREIDOIMIDAZOLINE DECARBOXYLASE-RELATED"/>
    <property type="match status" value="1"/>
</dbReference>
<evidence type="ECO:0000313" key="8">
    <source>
        <dbReference type="EMBL" id="GAA0852233.1"/>
    </source>
</evidence>
<evidence type="ECO:0000256" key="5">
    <source>
        <dbReference type="ARBA" id="ARBA00022793"/>
    </source>
</evidence>
<organism evidence="8 9">
    <name type="scientific">Aliiglaciecola litoralis</name>
    <dbReference type="NCBI Taxonomy" id="582857"/>
    <lineage>
        <taxon>Bacteria</taxon>
        <taxon>Pseudomonadati</taxon>
        <taxon>Pseudomonadota</taxon>
        <taxon>Gammaproteobacteria</taxon>
        <taxon>Alteromonadales</taxon>
        <taxon>Alteromonadaceae</taxon>
        <taxon>Aliiglaciecola</taxon>
    </lineage>
</organism>
<dbReference type="EC" id="4.1.1.97" evidence="3"/>
<dbReference type="PANTHER" id="PTHR43466:SF1">
    <property type="entry name" value="2-OXO-4-HYDROXY-4-CARBOXY-5-UREIDOIMIDAZOLINE DECARBOXYLASE-RELATED"/>
    <property type="match status" value="1"/>
</dbReference>
<evidence type="ECO:0000259" key="7">
    <source>
        <dbReference type="Pfam" id="PF09349"/>
    </source>
</evidence>
<comment type="pathway">
    <text evidence="2">Purine metabolism; urate degradation; (S)-allantoin from urate: step 3/3.</text>
</comment>
<dbReference type="Gene3D" id="1.10.3330.10">
    <property type="entry name" value="Oxo-4-hydroxy-4-carboxy-5-ureidoimidazoline decarboxylase"/>
    <property type="match status" value="1"/>
</dbReference>
<keyword evidence="4" id="KW-0659">Purine metabolism</keyword>
<feature type="domain" description="Oxo-4-hydroxy-4-carboxy-5-ureidoimidazoline decarboxylase" evidence="7">
    <location>
        <begin position="7"/>
        <end position="163"/>
    </location>
</feature>
<dbReference type="NCBIfam" id="TIGR03180">
    <property type="entry name" value="UraD_2"/>
    <property type="match status" value="1"/>
</dbReference>
<keyword evidence="6" id="KW-0456">Lyase</keyword>
<comment type="caution">
    <text evidence="8">The sequence shown here is derived from an EMBL/GenBank/DDBJ whole genome shotgun (WGS) entry which is preliminary data.</text>
</comment>
<evidence type="ECO:0000256" key="2">
    <source>
        <dbReference type="ARBA" id="ARBA00004754"/>
    </source>
</evidence>
<dbReference type="SUPFAM" id="SSF158694">
    <property type="entry name" value="UraD-Like"/>
    <property type="match status" value="1"/>
</dbReference>
<evidence type="ECO:0000256" key="4">
    <source>
        <dbReference type="ARBA" id="ARBA00022631"/>
    </source>
</evidence>
<keyword evidence="5" id="KW-0210">Decarboxylase</keyword>
<evidence type="ECO:0000256" key="1">
    <source>
        <dbReference type="ARBA" id="ARBA00001163"/>
    </source>
</evidence>
<proteinExistence type="predicted"/>
<dbReference type="InterPro" id="IPR017595">
    <property type="entry name" value="OHCU_decarboxylase-2"/>
</dbReference>
<reference evidence="8 9" key="1">
    <citation type="journal article" date="2019" name="Int. J. Syst. Evol. Microbiol.">
        <title>The Global Catalogue of Microorganisms (GCM) 10K type strain sequencing project: providing services to taxonomists for standard genome sequencing and annotation.</title>
        <authorList>
            <consortium name="The Broad Institute Genomics Platform"/>
            <consortium name="The Broad Institute Genome Sequencing Center for Infectious Disease"/>
            <person name="Wu L."/>
            <person name="Ma J."/>
        </authorList>
    </citation>
    <scope>NUCLEOTIDE SEQUENCE [LARGE SCALE GENOMIC DNA]</scope>
    <source>
        <strain evidence="8 9">JCM 15896</strain>
    </source>
</reference>
<dbReference type="InterPro" id="IPR018020">
    <property type="entry name" value="OHCU_decarboxylase"/>
</dbReference>
<comment type="catalytic activity">
    <reaction evidence="1">
        <text>5-hydroxy-2-oxo-4-ureido-2,5-dihydro-1H-imidazole-5-carboxylate + H(+) = (S)-allantoin + CO2</text>
        <dbReference type="Rhea" id="RHEA:26301"/>
        <dbReference type="ChEBI" id="CHEBI:15378"/>
        <dbReference type="ChEBI" id="CHEBI:15678"/>
        <dbReference type="ChEBI" id="CHEBI:16526"/>
        <dbReference type="ChEBI" id="CHEBI:58639"/>
        <dbReference type="EC" id="4.1.1.97"/>
    </reaction>
</comment>
<dbReference type="InterPro" id="IPR036778">
    <property type="entry name" value="OHCU_decarboxylase_sf"/>
</dbReference>
<evidence type="ECO:0000313" key="9">
    <source>
        <dbReference type="Proteomes" id="UP001500359"/>
    </source>
</evidence>
<evidence type="ECO:0000256" key="6">
    <source>
        <dbReference type="ARBA" id="ARBA00023239"/>
    </source>
</evidence>
<protein>
    <recommendedName>
        <fullName evidence="3">2-oxo-4-hydroxy-4-carboxy-5-ureidoimidazoline decarboxylase</fullName>
        <ecNumber evidence="3">4.1.1.97</ecNumber>
    </recommendedName>
</protein>
<dbReference type="Pfam" id="PF09349">
    <property type="entry name" value="OHCU_decarbox"/>
    <property type="match status" value="1"/>
</dbReference>
<sequence>MKLEQLNQLDDASAQDWFSKCCAASQWTHMMSAKRPYSSVEQIEDYTRKIWPDLTEKDYRQAFEAHPMIGDINSLKKKFASTSGLAQQEQSGAVGAEPSVLQRLSQLNHEYLAKNGFIFIICATGLSAQQMLTELELRIANSTEQEIAIAAGQQLKITLLRIRKNLAS</sequence>
<name>A0ABN1LCD3_9ALTE</name>
<keyword evidence="9" id="KW-1185">Reference proteome</keyword>